<reference evidence="3" key="1">
    <citation type="submission" date="2018-03" db="EMBL/GenBank/DDBJ databases">
        <authorList>
            <person name="Rodrigo-Torres L."/>
            <person name="Arahal R. D."/>
            <person name="Lucena T."/>
        </authorList>
    </citation>
    <scope>NUCLEOTIDE SEQUENCE [LARGE SCALE GENOMIC DNA]</scope>
    <source>
        <strain evidence="3">CECT 8871</strain>
    </source>
</reference>
<dbReference type="Proteomes" id="UP000244904">
    <property type="component" value="Unassembled WGS sequence"/>
</dbReference>
<feature type="transmembrane region" description="Helical" evidence="1">
    <location>
        <begin position="165"/>
        <end position="188"/>
    </location>
</feature>
<feature type="transmembrane region" description="Helical" evidence="1">
    <location>
        <begin position="90"/>
        <end position="108"/>
    </location>
</feature>
<proteinExistence type="predicted"/>
<sequence length="195" mass="20929">MEYKLVDHMTFLNILTKLPLLAHAAATVAAFVAFNQIKARLDALYAASRHPVDYATGQTTFDAGKIKSYYAQMQDFGTLDIYAATQRFDFLFILSMAAFGGCLATLVARASRPGTIGRNLGLAAGISLLTGCVMDVLENLISFALLANPQGFADWLALPYSAFAALKFAAITLAMGMVLASAVFAVVARLTRRTT</sequence>
<feature type="transmembrane region" description="Helical" evidence="1">
    <location>
        <begin position="120"/>
        <end position="145"/>
    </location>
</feature>
<gene>
    <name evidence="2" type="ORF">PRI8871_02826</name>
</gene>
<evidence type="ECO:0000313" key="3">
    <source>
        <dbReference type="Proteomes" id="UP000244904"/>
    </source>
</evidence>
<name>A0A2R8AYC4_9RHOB</name>
<dbReference type="EMBL" id="OMOJ01000006">
    <property type="protein sequence ID" value="SPF81010.1"/>
    <property type="molecule type" value="Genomic_DNA"/>
</dbReference>
<keyword evidence="3" id="KW-1185">Reference proteome</keyword>
<accession>A0A2R8AYC4</accession>
<keyword evidence="1" id="KW-0472">Membrane</keyword>
<dbReference type="AlphaFoldDB" id="A0A2R8AYC4"/>
<evidence type="ECO:0000313" key="2">
    <source>
        <dbReference type="EMBL" id="SPF81010.1"/>
    </source>
</evidence>
<evidence type="ECO:0000256" key="1">
    <source>
        <dbReference type="SAM" id="Phobius"/>
    </source>
</evidence>
<organism evidence="2 3">
    <name type="scientific">Pseudoprimorskyibacter insulae</name>
    <dbReference type="NCBI Taxonomy" id="1695997"/>
    <lineage>
        <taxon>Bacteria</taxon>
        <taxon>Pseudomonadati</taxon>
        <taxon>Pseudomonadota</taxon>
        <taxon>Alphaproteobacteria</taxon>
        <taxon>Rhodobacterales</taxon>
        <taxon>Paracoccaceae</taxon>
        <taxon>Pseudoprimorskyibacter</taxon>
    </lineage>
</organism>
<feature type="transmembrane region" description="Helical" evidence="1">
    <location>
        <begin position="12"/>
        <end position="34"/>
    </location>
</feature>
<keyword evidence="1" id="KW-0812">Transmembrane</keyword>
<keyword evidence="1" id="KW-1133">Transmembrane helix</keyword>
<protein>
    <submittedName>
        <fullName evidence="2">Uncharacterized protein</fullName>
    </submittedName>
</protein>